<feature type="compositionally biased region" description="Basic and acidic residues" evidence="1">
    <location>
        <begin position="170"/>
        <end position="187"/>
    </location>
</feature>
<feature type="domain" description="PDZ" evidence="2">
    <location>
        <begin position="66"/>
        <end position="143"/>
    </location>
</feature>
<dbReference type="SMART" id="SM00228">
    <property type="entry name" value="PDZ"/>
    <property type="match status" value="1"/>
</dbReference>
<dbReference type="PROSITE" id="PS50132">
    <property type="entry name" value="RGS"/>
    <property type="match status" value="1"/>
</dbReference>
<dbReference type="Pfam" id="PF00615">
    <property type="entry name" value="RGS"/>
    <property type="match status" value="1"/>
</dbReference>
<feature type="compositionally biased region" description="Acidic residues" evidence="1">
    <location>
        <begin position="535"/>
        <end position="560"/>
    </location>
</feature>
<name>A0ABM1KXZ2_GEKJA</name>
<dbReference type="CDD" id="cd08713">
    <property type="entry name" value="RGS_RGS3"/>
    <property type="match status" value="1"/>
</dbReference>
<dbReference type="RefSeq" id="XP_015278579.1">
    <property type="nucleotide sequence ID" value="XM_015423093.1"/>
</dbReference>
<gene>
    <name evidence="5" type="primary">RGS3</name>
</gene>
<feature type="region of interest" description="Disordered" evidence="1">
    <location>
        <begin position="830"/>
        <end position="849"/>
    </location>
</feature>
<dbReference type="Gene3D" id="1.10.196.10">
    <property type="match status" value="1"/>
</dbReference>
<dbReference type="InterPro" id="IPR036305">
    <property type="entry name" value="RGS_sf"/>
</dbReference>
<dbReference type="InterPro" id="IPR044926">
    <property type="entry name" value="RGS_subdomain_2"/>
</dbReference>
<feature type="region of interest" description="Disordered" evidence="1">
    <location>
        <begin position="532"/>
        <end position="564"/>
    </location>
</feature>
<feature type="region of interest" description="Disordered" evidence="1">
    <location>
        <begin position="161"/>
        <end position="188"/>
    </location>
</feature>
<dbReference type="PANTHER" id="PTHR46848">
    <property type="entry name" value="REGULATOR OF G-PROTEIN SIGNALING 3"/>
    <property type="match status" value="1"/>
</dbReference>
<dbReference type="SUPFAM" id="SSF48097">
    <property type="entry name" value="Regulator of G-protein signaling, RGS"/>
    <property type="match status" value="1"/>
</dbReference>
<dbReference type="PRINTS" id="PR01301">
    <property type="entry name" value="RGSPROTEIN"/>
</dbReference>
<evidence type="ECO:0000313" key="4">
    <source>
        <dbReference type="Proteomes" id="UP000694871"/>
    </source>
</evidence>
<dbReference type="InterPro" id="IPR011993">
    <property type="entry name" value="PH-like_dom_sf"/>
</dbReference>
<dbReference type="CDD" id="cd06711">
    <property type="entry name" value="PDZ_RGS3-like"/>
    <property type="match status" value="1"/>
</dbReference>
<accession>A0ABM1KXZ2</accession>
<dbReference type="InterPro" id="IPR034951">
    <property type="entry name" value="RGS_RGS3"/>
</dbReference>
<dbReference type="Pfam" id="PF00595">
    <property type="entry name" value="PDZ"/>
    <property type="match status" value="1"/>
</dbReference>
<dbReference type="Gene3D" id="1.10.167.10">
    <property type="entry name" value="Regulator of G-protein Signalling 4, domain 2"/>
    <property type="match status" value="1"/>
</dbReference>
<dbReference type="InterPro" id="IPR016137">
    <property type="entry name" value="RGS"/>
</dbReference>
<sequence>MSFGVKTLLSPDKEISGWYYLLGEDLGRTKHLKVAARRLKQSGELMLAQPAPLLGSQQSETAEQLKITIPRGKNGFGFTICCDSPVRVQAVDSGGPAEKAGLQQLDTVLKLNEQPVEHWKCVELAHEIRNCSREIILLVWRIVPRVKPALEGVIRRSSCKSTYDLQSPPNKREKNSLLRPRPPEHRQSCHVVYDGNEGLVLNGWERYTELGKATQRTMPPLSRPTSTGGDKNYIILAPLNPGSQLLRPVYQEGKAPGGSACKGVSHGKKSRLMKTVQTIKGHGGNSQNCTLVRPNIAHSSYGTYVTLAPKVLVFPIFVQPLDLCNPARTLLLSEELLLHETRNKPTKVTLFIYSDLLLFTKEDEPGRCNVLRNPLYLQDVRLQEDSPEDLKFCILYLAEKLECLLSLEAHSHEQKKRVCWCLADNIAKQQMTTPTAPPAENKPESEKPEAMPSVGEDVTSPVAHPLEGDSAEGMPEETVKEVPEALVERVRETSPVERREEAGPCSRPTAFTIPKLQLDSTFSQGTAGIATLELESPEDQEEEEEEDEEEEEEEEEDDEDYLCRGDTKRSSMIDTLECEAACRLSVQNSLRRRTHSEGSLLHESRGGHCFSSDTSLNYAEAQSPTAGWTMPSPKTLKKELTGNGSSIHHFGLLFSGHRKQQHMLDPGCVCAQEAMAVCKRMNKNLTGIFTAWLKSPVAVAYSETASLRCIPLSGAFRSGTWPVGGVARLEAAEPVAGRAWAGFWLPFARLLIAGARRSQPGQRQAGCARGKNGTELAMPFFRDPAKPQPVEFHAEILLGAPPRGLRLGVSLQRRHTMKEAKDMKNRLGIFRRRNESPGGHPPSKLDKVPKSLKPTVEEALKWGESLEKLLQHKYGLAAFRAFLRTEFSEENLEFWLSCEDYKKIKSQSKMTSKAKKLFAEYIAIQSCKEVNLDSYTREHTKENMQNITRSCFDLAQRRIYGLMEKDSYPRFLRSELYLELINQKKPSPVL</sequence>
<dbReference type="Gene3D" id="2.30.42.10">
    <property type="match status" value="1"/>
</dbReference>
<dbReference type="SMART" id="SM00315">
    <property type="entry name" value="RGS"/>
    <property type="match status" value="1"/>
</dbReference>
<evidence type="ECO:0000259" key="2">
    <source>
        <dbReference type="PROSITE" id="PS50106"/>
    </source>
</evidence>
<keyword evidence="4" id="KW-1185">Reference proteome</keyword>
<dbReference type="InterPro" id="IPR024066">
    <property type="entry name" value="RGS_subdom1/3"/>
</dbReference>
<dbReference type="InterPro" id="IPR001478">
    <property type="entry name" value="PDZ"/>
</dbReference>
<dbReference type="PANTHER" id="PTHR46848:SF1">
    <property type="entry name" value="REGULATOR OF G-PROTEIN SIGNALING 3"/>
    <property type="match status" value="1"/>
</dbReference>
<feature type="compositionally biased region" description="Basic and acidic residues" evidence="1">
    <location>
        <begin position="477"/>
        <end position="502"/>
    </location>
</feature>
<evidence type="ECO:0000259" key="3">
    <source>
        <dbReference type="PROSITE" id="PS50132"/>
    </source>
</evidence>
<dbReference type="PROSITE" id="PS50106">
    <property type="entry name" value="PDZ"/>
    <property type="match status" value="1"/>
</dbReference>
<dbReference type="Proteomes" id="UP000694871">
    <property type="component" value="Unplaced"/>
</dbReference>
<dbReference type="InterPro" id="IPR036034">
    <property type="entry name" value="PDZ_sf"/>
</dbReference>
<evidence type="ECO:0000313" key="5">
    <source>
        <dbReference type="RefSeq" id="XP_015278579.1"/>
    </source>
</evidence>
<dbReference type="GeneID" id="107120405"/>
<reference evidence="5" key="1">
    <citation type="submission" date="2025-08" db="UniProtKB">
        <authorList>
            <consortium name="RefSeq"/>
        </authorList>
    </citation>
    <scope>IDENTIFICATION</scope>
</reference>
<proteinExistence type="predicted"/>
<evidence type="ECO:0000256" key="1">
    <source>
        <dbReference type="SAM" id="MobiDB-lite"/>
    </source>
</evidence>
<organism evidence="4 5">
    <name type="scientific">Gekko japonicus</name>
    <name type="common">Schlegel's Japanese gecko</name>
    <dbReference type="NCBI Taxonomy" id="146911"/>
    <lineage>
        <taxon>Eukaryota</taxon>
        <taxon>Metazoa</taxon>
        <taxon>Chordata</taxon>
        <taxon>Craniata</taxon>
        <taxon>Vertebrata</taxon>
        <taxon>Euteleostomi</taxon>
        <taxon>Lepidosauria</taxon>
        <taxon>Squamata</taxon>
        <taxon>Bifurcata</taxon>
        <taxon>Gekkota</taxon>
        <taxon>Gekkonidae</taxon>
        <taxon>Gekkoninae</taxon>
        <taxon>Gekko</taxon>
    </lineage>
</organism>
<feature type="region of interest" description="Disordered" evidence="1">
    <location>
        <begin position="431"/>
        <end position="510"/>
    </location>
</feature>
<dbReference type="SUPFAM" id="SSF50729">
    <property type="entry name" value="PH domain-like"/>
    <property type="match status" value="1"/>
</dbReference>
<protein>
    <submittedName>
        <fullName evidence="5">Regulator of G-protein signaling 3</fullName>
    </submittedName>
</protein>
<dbReference type="Gene3D" id="2.30.29.30">
    <property type="entry name" value="Pleckstrin-homology domain (PH domain)/Phosphotyrosine-binding domain (PTB)"/>
    <property type="match status" value="1"/>
</dbReference>
<feature type="domain" description="RGS" evidence="3">
    <location>
        <begin position="865"/>
        <end position="981"/>
    </location>
</feature>
<dbReference type="SUPFAM" id="SSF50156">
    <property type="entry name" value="PDZ domain-like"/>
    <property type="match status" value="1"/>
</dbReference>